<evidence type="ECO:0000313" key="1">
    <source>
        <dbReference type="EMBL" id="ESZ89743.1"/>
    </source>
</evidence>
<dbReference type="OrthoDB" id="2687876at2759"/>
<gene>
    <name evidence="1" type="ORF">SBOR_9870</name>
</gene>
<sequence length="243" mass="27739">MLVNNEHFKYITIDPEIYEVDDMCFPPYLISKLPPFPAGDWNYGRISRTAENSMAFFAETSKKDFPSIKPLWHTKSYDYLSFELEQLNSNVFMASSPLFEQPIIAKFARFEWEIGYYIAETQVYSWINGCGIGPEFLGYLTEEGRVIGFLIENVEGRHATISDLPACKAAVERLHDLGIIHGDLNKYNFLISEGRAVLIDFETAQRSEDSEAIEKEMEGLELQLLDMSGRGGVCLEDTEQEDD</sequence>
<dbReference type="Proteomes" id="UP000019487">
    <property type="component" value="Unassembled WGS sequence"/>
</dbReference>
<dbReference type="Gene3D" id="1.10.510.10">
    <property type="entry name" value="Transferase(Phosphotransferase) domain 1"/>
    <property type="match status" value="1"/>
</dbReference>
<evidence type="ECO:0000313" key="2">
    <source>
        <dbReference type="Proteomes" id="UP000019487"/>
    </source>
</evidence>
<dbReference type="STRING" id="1432307.W9C1Z4"/>
<dbReference type="EMBL" id="AYSA01000791">
    <property type="protein sequence ID" value="ESZ89743.1"/>
    <property type="molecule type" value="Genomic_DNA"/>
</dbReference>
<dbReference type="Pfam" id="PF06293">
    <property type="entry name" value="Kdo"/>
    <property type="match status" value="1"/>
</dbReference>
<dbReference type="InterPro" id="IPR011009">
    <property type="entry name" value="Kinase-like_dom_sf"/>
</dbReference>
<dbReference type="SUPFAM" id="SSF56112">
    <property type="entry name" value="Protein kinase-like (PK-like)"/>
    <property type="match status" value="1"/>
</dbReference>
<name>W9C1Z4_SCLBF</name>
<proteinExistence type="predicted"/>
<accession>W9C1Z4</accession>
<organism evidence="1 2">
    <name type="scientific">Sclerotinia borealis (strain F-4128)</name>
    <dbReference type="NCBI Taxonomy" id="1432307"/>
    <lineage>
        <taxon>Eukaryota</taxon>
        <taxon>Fungi</taxon>
        <taxon>Dikarya</taxon>
        <taxon>Ascomycota</taxon>
        <taxon>Pezizomycotina</taxon>
        <taxon>Leotiomycetes</taxon>
        <taxon>Helotiales</taxon>
        <taxon>Sclerotiniaceae</taxon>
        <taxon>Sclerotinia</taxon>
    </lineage>
</organism>
<dbReference type="AlphaFoldDB" id="W9C1Z4"/>
<keyword evidence="2" id="KW-1185">Reference proteome</keyword>
<reference evidence="1 2" key="1">
    <citation type="journal article" date="2014" name="Genome Announc.">
        <title>Draft genome sequence of Sclerotinia borealis, a psychrophilic plant pathogenic fungus.</title>
        <authorList>
            <person name="Mardanov A.V."/>
            <person name="Beletsky A.V."/>
            <person name="Kadnikov V.V."/>
            <person name="Ignatov A.N."/>
            <person name="Ravin N.V."/>
        </authorList>
    </citation>
    <scope>NUCLEOTIDE SEQUENCE [LARGE SCALE GENOMIC DNA]</scope>
    <source>
        <strain evidence="2">F-4157</strain>
    </source>
</reference>
<comment type="caution">
    <text evidence="1">The sequence shown here is derived from an EMBL/GenBank/DDBJ whole genome shotgun (WGS) entry which is preliminary data.</text>
</comment>
<dbReference type="HOGENOM" id="CLU_064787_2_0_1"/>
<protein>
    <submittedName>
        <fullName evidence="1">Alpha-galactosidase A</fullName>
    </submittedName>
</protein>